<gene>
    <name evidence="4" type="ORF">IBLFYP30_00526</name>
</gene>
<dbReference type="InterPro" id="IPR023825">
    <property type="entry name" value="CRISPR-assoc_RAMP_BGP1436"/>
</dbReference>
<dbReference type="GO" id="GO:0051607">
    <property type="term" value="P:defense response to virus"/>
    <property type="evidence" value="ECO:0007669"/>
    <property type="project" value="UniProtKB-KW"/>
</dbReference>
<proteinExistence type="predicted"/>
<name>A0A6N3FQM3_9FIRM</name>
<sequence>MANNNFKNNNYNKYNNGKKNYNNKFKNNGYNNNKRQNNKASTKAEFDAVAPYNFIRFPKETFIRYESVDDIPSFERFDKDLNTGYINYEFINETPIFVGSQKDKNETVVDFFKNANNQFCIPGSSIKGVIRKNTEVLGFGYPEFVEDNLYLYRKFAAADTSKDQYKEVISLKKGESIDSVVSAGYIYKEGKEYYLQPAKKINGKTFFAISETLPRKQHIPENKINYMYKKSLLDFNGKGLDAWNKFANDKRNRNKYYEAYSVDITFNVDSENHFKKISLGKDGIYKGVLCNSNSLGVKKKHYIVNEIDKNQKAYKLDDREVLAYKNDCETNKQRTNKEYYYLPGEKGSYGEVLPFFYKIEDGKVKYFGRSPYLRIFYKKSVRDCILTKKNRGIDYPSALYGYTKDGNGPTSTQENNFKSRVSFSDAICTNPKIIKEERKLALSGPKPTSYTMYLRQDGIELKREIDTYSTDGNVEVRGSKFYWLHKNPTYKVDPDVSENILTRVKNMVQKGSTFKGKIYFENLTNDELGLLLLSLNFDSECKENIGMGKPLGYGKIQIKNVELNIENIQDKFDSFDCNCVKSKNIEEYKADYMDYMDSYTEKVYGKTYYNVDEIGDFIDSRKMELEEKEVEYMPLKLFRKSKILAETYKIADEYYK</sequence>
<dbReference type="PANTHER" id="PTHR35579">
    <property type="entry name" value="CRISPR SYSTEM CMS ENDORIBONUCLEASE CSM3"/>
    <property type="match status" value="1"/>
</dbReference>
<evidence type="ECO:0000259" key="3">
    <source>
        <dbReference type="Pfam" id="PF03787"/>
    </source>
</evidence>
<reference evidence="4" key="1">
    <citation type="submission" date="2019-11" db="EMBL/GenBank/DDBJ databases">
        <authorList>
            <person name="Feng L."/>
        </authorList>
    </citation>
    <scope>NUCLEOTIDE SEQUENCE</scope>
    <source>
        <strain evidence="4">IbartlettiiLFYP30</strain>
    </source>
</reference>
<dbReference type="CDD" id="cd09726">
    <property type="entry name" value="RAMP_I_III"/>
    <property type="match status" value="1"/>
</dbReference>
<evidence type="ECO:0000256" key="2">
    <source>
        <dbReference type="SAM" id="MobiDB-lite"/>
    </source>
</evidence>
<feature type="domain" description="CRISPR type III-associated protein" evidence="3">
    <location>
        <begin position="93"/>
        <end position="267"/>
    </location>
</feature>
<protein>
    <submittedName>
        <fullName evidence="4">RAMP superfamily protein</fullName>
    </submittedName>
</protein>
<dbReference type="NCBIfam" id="TIGR03986">
    <property type="entry name" value="TIGR03986 family CRISPR-associated RAMP protein"/>
    <property type="match status" value="1"/>
</dbReference>
<dbReference type="EMBL" id="CACRUE010000045">
    <property type="protein sequence ID" value="VYU54482.1"/>
    <property type="molecule type" value="Genomic_DNA"/>
</dbReference>
<accession>A0A6N3FQM3</accession>
<dbReference type="RefSeq" id="WP_156531247.1">
    <property type="nucleotide sequence ID" value="NZ_CACRUE010000045.1"/>
</dbReference>
<dbReference type="PANTHER" id="PTHR35579:SF3">
    <property type="entry name" value="CRISPR SYSTEM CMS ENDORIBONUCLEASE CSM3"/>
    <property type="match status" value="1"/>
</dbReference>
<feature type="domain" description="CRISPR type III-associated protein" evidence="3">
    <location>
        <begin position="388"/>
        <end position="556"/>
    </location>
</feature>
<dbReference type="InterPro" id="IPR005537">
    <property type="entry name" value="RAMP_III_fam"/>
</dbReference>
<feature type="region of interest" description="Disordered" evidence="2">
    <location>
        <begin position="1"/>
        <end position="39"/>
    </location>
</feature>
<evidence type="ECO:0000313" key="4">
    <source>
        <dbReference type="EMBL" id="VYU54482.1"/>
    </source>
</evidence>
<evidence type="ECO:0000256" key="1">
    <source>
        <dbReference type="ARBA" id="ARBA00023118"/>
    </source>
</evidence>
<keyword evidence="1" id="KW-0051">Antiviral defense</keyword>
<organism evidence="4">
    <name type="scientific">Intestinibacter bartlettii</name>
    <dbReference type="NCBI Taxonomy" id="261299"/>
    <lineage>
        <taxon>Bacteria</taxon>
        <taxon>Bacillati</taxon>
        <taxon>Bacillota</taxon>
        <taxon>Clostridia</taxon>
        <taxon>Peptostreptococcales</taxon>
        <taxon>Peptostreptococcaceae</taxon>
        <taxon>Intestinibacter</taxon>
    </lineage>
</organism>
<dbReference type="AlphaFoldDB" id="A0A6N3FQM3"/>
<dbReference type="InterPro" id="IPR052216">
    <property type="entry name" value="CRISPR_Csm3_endoribonuclease"/>
</dbReference>
<dbReference type="Pfam" id="PF03787">
    <property type="entry name" value="RAMPs"/>
    <property type="match status" value="2"/>
</dbReference>